<dbReference type="Proteomes" id="UP000515164">
    <property type="component" value="Unplaced"/>
</dbReference>
<feature type="region of interest" description="Disordered" evidence="2">
    <location>
        <begin position="517"/>
        <end position="544"/>
    </location>
</feature>
<feature type="domain" description="Pre-C2HC" evidence="3">
    <location>
        <begin position="139"/>
        <end position="207"/>
    </location>
</feature>
<dbReference type="SMART" id="SM00596">
    <property type="entry name" value="PRE_C2HC"/>
    <property type="match status" value="1"/>
</dbReference>
<keyword evidence="1" id="KW-0175">Coiled coil</keyword>
<evidence type="ECO:0000313" key="4">
    <source>
        <dbReference type="Proteomes" id="UP000515164"/>
    </source>
</evidence>
<dbReference type="AlphaFoldDB" id="A0A6P8NHU0"/>
<dbReference type="InterPro" id="IPR006579">
    <property type="entry name" value="Pre_C2HC_dom"/>
</dbReference>
<evidence type="ECO:0000256" key="1">
    <source>
        <dbReference type="SAM" id="Coils"/>
    </source>
</evidence>
<evidence type="ECO:0000313" key="5">
    <source>
        <dbReference type="RefSeq" id="XP_033314127.1"/>
    </source>
</evidence>
<name>A0A6P8NHU0_9HYME</name>
<sequence>MENMQQIPPITILNKGETYFINRAVDTTNTKQSTNEDRDCSVINELEMEITQNNDEKNNIKGYRNRKATMAIGNSSTKLLQLTARRDSDPAEKPITHIPKPPPIYIDAKIIDPLIDLLNSTAGKENYTIKQLKFDQTNTSNIYEELAKVGHQIRTINNITRYDTKQPLPLFLIELEPKNNNKEIFEVKKVLNTIITVEPLRHIKDIPQCMRCQKYGYTKNYCNRNPTCVKWAGKHLTMNCPHTGKTNYINCYNCSGNHPASYKGCIVRKQLQRKLSPPLQNRTYNNYHKQQDSAEIETSRNVQHVTNINHNNTNTNGSRSYAQVTKQSTPLDNQNQNNNMNDATETKELLKQSIKNTEMLTKMISEQNAVLRQQTQQIIVIQVSKEYIQATTVTVQTSSNYLQLSAVYVPQRHKITSQMWEEYFQHLGDKYIAPGDYNSKHTLWGSRIATPRVTKGLNANKLNTAPSLELTSDHTPIIITYRNKPILHNNSETCNKTTKMANIQRNNREQNQLQHTIENNRTHQTGSNSIDRNYPRSSMDNHYT</sequence>
<dbReference type="RefSeq" id="XP_033314127.1">
    <property type="nucleotide sequence ID" value="XM_033458236.1"/>
</dbReference>
<evidence type="ECO:0000259" key="3">
    <source>
        <dbReference type="SMART" id="SM00596"/>
    </source>
</evidence>
<dbReference type="GeneID" id="117213029"/>
<keyword evidence="4" id="KW-1185">Reference proteome</keyword>
<evidence type="ECO:0000256" key="2">
    <source>
        <dbReference type="SAM" id="MobiDB-lite"/>
    </source>
</evidence>
<gene>
    <name evidence="5" type="primary">LOC117213029</name>
</gene>
<dbReference type="InterPro" id="IPR036691">
    <property type="entry name" value="Endo/exonu/phosph_ase_sf"/>
</dbReference>
<protein>
    <recommendedName>
        <fullName evidence="3">Pre-C2HC domain-containing protein</fullName>
    </recommendedName>
</protein>
<accession>A0A6P8NHU0</accession>
<dbReference type="KEGG" id="bbif:117213029"/>
<proteinExistence type="predicted"/>
<reference evidence="5" key="1">
    <citation type="submission" date="2025-08" db="UniProtKB">
        <authorList>
            <consortium name="RefSeq"/>
        </authorList>
    </citation>
    <scope>IDENTIFICATION</scope>
    <source>
        <tissue evidence="5">Muscle</tissue>
    </source>
</reference>
<organism evidence="4 5">
    <name type="scientific">Bombus bifarius</name>
    <dbReference type="NCBI Taxonomy" id="103933"/>
    <lineage>
        <taxon>Eukaryota</taxon>
        <taxon>Metazoa</taxon>
        <taxon>Ecdysozoa</taxon>
        <taxon>Arthropoda</taxon>
        <taxon>Hexapoda</taxon>
        <taxon>Insecta</taxon>
        <taxon>Pterygota</taxon>
        <taxon>Neoptera</taxon>
        <taxon>Endopterygota</taxon>
        <taxon>Hymenoptera</taxon>
        <taxon>Apocrita</taxon>
        <taxon>Aculeata</taxon>
        <taxon>Apoidea</taxon>
        <taxon>Anthophila</taxon>
        <taxon>Apidae</taxon>
        <taxon>Bombus</taxon>
        <taxon>Pyrobombus</taxon>
    </lineage>
</organism>
<feature type="coiled-coil region" evidence="1">
    <location>
        <begin position="333"/>
        <end position="360"/>
    </location>
</feature>
<dbReference type="SUPFAM" id="SSF56219">
    <property type="entry name" value="DNase I-like"/>
    <property type="match status" value="1"/>
</dbReference>
<dbReference type="Pfam" id="PF07530">
    <property type="entry name" value="PRE_C2HC"/>
    <property type="match status" value="1"/>
</dbReference>